<evidence type="ECO:0000313" key="1">
    <source>
        <dbReference type="EMBL" id="SEM21403.1"/>
    </source>
</evidence>
<dbReference type="EMBL" id="FOBV01000001">
    <property type="protein sequence ID" value="SEM21403.1"/>
    <property type="molecule type" value="Genomic_DNA"/>
</dbReference>
<gene>
    <name evidence="1" type="ORF">SAMN05421856_101774</name>
</gene>
<evidence type="ECO:0000313" key="2">
    <source>
        <dbReference type="Proteomes" id="UP000199450"/>
    </source>
</evidence>
<sequence>MNYLMPILLILCCKTFSQTTGNKTVDFTLPVVTLMDVEPSGTIALNYTAPSEAGRQISAPAVNTTKWINYTSAIAPGGISKRITVAINQSLPGVDIKIQAAASGTGGGTLGAPSGQITLSTTAQTLISGIGGAFTGNGTNSGHRLSITLSTNTYANLFAGSNTPVVITYTITE</sequence>
<accession>A0A1H7WIS8</accession>
<protein>
    <submittedName>
        <fullName evidence="1">Uncharacterized protein</fullName>
    </submittedName>
</protein>
<dbReference type="STRING" id="295069.SAMN05421856_101774"/>
<dbReference type="OrthoDB" id="1252916at2"/>
<name>A0A1H7WIS8_9FLAO</name>
<keyword evidence="2" id="KW-1185">Reference proteome</keyword>
<dbReference type="Proteomes" id="UP000199450">
    <property type="component" value="Unassembled WGS sequence"/>
</dbReference>
<reference evidence="2" key="1">
    <citation type="submission" date="2016-10" db="EMBL/GenBank/DDBJ databases">
        <authorList>
            <person name="Varghese N."/>
            <person name="Submissions S."/>
        </authorList>
    </citation>
    <scope>NUCLEOTIDE SEQUENCE [LARGE SCALE GENOMIC DNA]</scope>
    <source>
        <strain evidence="2">DSM 17453</strain>
    </source>
</reference>
<dbReference type="AlphaFoldDB" id="A0A1H7WIS8"/>
<organism evidence="1 2">
    <name type="scientific">Chryseobacterium taichungense</name>
    <dbReference type="NCBI Taxonomy" id="295069"/>
    <lineage>
        <taxon>Bacteria</taxon>
        <taxon>Pseudomonadati</taxon>
        <taxon>Bacteroidota</taxon>
        <taxon>Flavobacteriia</taxon>
        <taxon>Flavobacteriales</taxon>
        <taxon>Weeksellaceae</taxon>
        <taxon>Chryseobacterium group</taxon>
        <taxon>Chryseobacterium</taxon>
    </lineage>
</organism>
<proteinExistence type="predicted"/>